<dbReference type="InterPro" id="IPR052618">
    <property type="entry name" value="ComplexI_NDUFA12"/>
</dbReference>
<organism evidence="3 4">
    <name type="scientific">Diaporthe australafricana</name>
    <dbReference type="NCBI Taxonomy" id="127596"/>
    <lineage>
        <taxon>Eukaryota</taxon>
        <taxon>Fungi</taxon>
        <taxon>Dikarya</taxon>
        <taxon>Ascomycota</taxon>
        <taxon>Pezizomycotina</taxon>
        <taxon>Sordariomycetes</taxon>
        <taxon>Sordariomycetidae</taxon>
        <taxon>Diaporthales</taxon>
        <taxon>Diaporthaceae</taxon>
        <taxon>Diaporthe</taxon>
    </lineage>
</organism>
<comment type="similarity">
    <text evidence="1">Belongs to the complex I NDUFA12 subunit family.</text>
</comment>
<dbReference type="PANTHER" id="PTHR32470:SF2">
    <property type="entry name" value="NADH DEHYDROGENASE [UBIQUINONE] 1 ALPHA SUBCOMPLEX ASSEMBLY FACTOR 2"/>
    <property type="match status" value="1"/>
</dbReference>
<dbReference type="PANTHER" id="PTHR32470">
    <property type="entry name" value="ADH DEHYDROGENASE [UBIQUINONE] 1 ALPHA SUBCOMPLEX ASSEMBLY FACTOR 2"/>
    <property type="match status" value="1"/>
</dbReference>
<evidence type="ECO:0000313" key="3">
    <source>
        <dbReference type="EMBL" id="KAL1875204.1"/>
    </source>
</evidence>
<dbReference type="EMBL" id="JAWRVE010000020">
    <property type="protein sequence ID" value="KAL1875204.1"/>
    <property type="molecule type" value="Genomic_DNA"/>
</dbReference>
<evidence type="ECO:0008006" key="5">
    <source>
        <dbReference type="Google" id="ProtNLM"/>
    </source>
</evidence>
<evidence type="ECO:0000256" key="1">
    <source>
        <dbReference type="ARBA" id="ARBA00007355"/>
    </source>
</evidence>
<dbReference type="Proteomes" id="UP001583177">
    <property type="component" value="Unassembled WGS sequence"/>
</dbReference>
<feature type="region of interest" description="Disordered" evidence="2">
    <location>
        <begin position="122"/>
        <end position="212"/>
    </location>
</feature>
<keyword evidence="4" id="KW-1185">Reference proteome</keyword>
<evidence type="ECO:0000256" key="2">
    <source>
        <dbReference type="SAM" id="MobiDB-lite"/>
    </source>
</evidence>
<evidence type="ECO:0000313" key="4">
    <source>
        <dbReference type="Proteomes" id="UP001583177"/>
    </source>
</evidence>
<reference evidence="3 4" key="1">
    <citation type="journal article" date="2024" name="IMA Fungus">
        <title>IMA Genome - F19 : A genome assembly and annotation guide to empower mycologists, including annotated draft genome sequences of Ceratocystis pirilliformis, Diaporthe australafricana, Fusarium ophioides, Paecilomyces lecythidis, and Sporothrix stenoceras.</title>
        <authorList>
            <person name="Aylward J."/>
            <person name="Wilson A.M."/>
            <person name="Visagie C.M."/>
            <person name="Spraker J."/>
            <person name="Barnes I."/>
            <person name="Buitendag C."/>
            <person name="Ceriani C."/>
            <person name="Del Mar Angel L."/>
            <person name="du Plessis D."/>
            <person name="Fuchs T."/>
            <person name="Gasser K."/>
            <person name="Kramer D."/>
            <person name="Li W."/>
            <person name="Munsamy K."/>
            <person name="Piso A."/>
            <person name="Price J.L."/>
            <person name="Sonnekus B."/>
            <person name="Thomas C."/>
            <person name="van der Nest A."/>
            <person name="van Dijk A."/>
            <person name="van Heerden A."/>
            <person name="van Vuuren N."/>
            <person name="Yilmaz N."/>
            <person name="Duong T.A."/>
            <person name="van der Merwe N.A."/>
            <person name="Wingfield M.J."/>
            <person name="Wingfield B.D."/>
        </authorList>
    </citation>
    <scope>NUCLEOTIDE SEQUENCE [LARGE SCALE GENOMIC DNA]</scope>
    <source>
        <strain evidence="3 4">CMW 18300</strain>
    </source>
</reference>
<gene>
    <name evidence="3" type="ORF">Daus18300_003275</name>
</gene>
<protein>
    <recommendedName>
        <fullName evidence="5">NADH dehydrogenase [ubiquinone] 1 alpha subcomplex subunit</fullName>
    </recommendedName>
</protein>
<accession>A0ABR3XHS0</accession>
<dbReference type="Pfam" id="PF05071">
    <property type="entry name" value="NDUFA12"/>
    <property type="match status" value="1"/>
</dbReference>
<name>A0ABR3XHS0_9PEZI</name>
<dbReference type="InterPro" id="IPR007763">
    <property type="entry name" value="NDUFA12"/>
</dbReference>
<sequence length="212" mass="24138">MSSKQISPLLQQWYKWKALRLPWRKRFLIGLDLQGNTYWEFRDVRGDPNDPRTRWRRIVQYPRDTHYGEVKVPPQWHQWLRHTREAPPSIPEQHAEIRRQSQMKVLAAEADARWAAKPSLLEADGAGKPGQVSGAGQPRPALESQGASVERGGEAAVEQEETRRDPIASGEDQQAAATAKDAGKKDPWKQSRRGGPSEDWQPQAWTPPASKR</sequence>
<comment type="caution">
    <text evidence="3">The sequence shown here is derived from an EMBL/GenBank/DDBJ whole genome shotgun (WGS) entry which is preliminary data.</text>
</comment>
<proteinExistence type="inferred from homology"/>